<organism evidence="5 6">
    <name type="scientific">Acanthamoeba castellanii (strain ATCC 30010 / Neff)</name>
    <dbReference type="NCBI Taxonomy" id="1257118"/>
    <lineage>
        <taxon>Eukaryota</taxon>
        <taxon>Amoebozoa</taxon>
        <taxon>Discosea</taxon>
        <taxon>Longamoebia</taxon>
        <taxon>Centramoebida</taxon>
        <taxon>Acanthamoebidae</taxon>
        <taxon>Acanthamoeba</taxon>
    </lineage>
</organism>
<dbReference type="OrthoDB" id="19601at2759"/>
<protein>
    <submittedName>
        <fullName evidence="5">FADdependent monooxygenase</fullName>
    </submittedName>
</protein>
<keyword evidence="5" id="KW-0560">Oxidoreductase</keyword>
<dbReference type="Gene3D" id="3.40.30.120">
    <property type="match status" value="1"/>
</dbReference>
<dbReference type="RefSeq" id="XP_004355062.1">
    <property type="nucleotide sequence ID" value="XM_004355010.1"/>
</dbReference>
<dbReference type="Gene3D" id="3.30.70.2450">
    <property type="match status" value="1"/>
</dbReference>
<evidence type="ECO:0000259" key="4">
    <source>
        <dbReference type="Pfam" id="PF01494"/>
    </source>
</evidence>
<dbReference type="STRING" id="1257118.L8HIG9"/>
<evidence type="ECO:0000313" key="5">
    <source>
        <dbReference type="EMBL" id="ELR24488.1"/>
    </source>
</evidence>
<keyword evidence="3" id="KW-0274">FAD</keyword>
<dbReference type="GeneID" id="14925513"/>
<dbReference type="GO" id="GO:0016709">
    <property type="term" value="F:oxidoreductase activity, acting on paired donors, with incorporation or reduction of molecular oxygen, NAD(P)H as one donor, and incorporation of one atom of oxygen"/>
    <property type="evidence" value="ECO:0007669"/>
    <property type="project" value="UniProtKB-ARBA"/>
</dbReference>
<dbReference type="Pfam" id="PF01494">
    <property type="entry name" value="FAD_binding_3"/>
    <property type="match status" value="1"/>
</dbReference>
<feature type="domain" description="FAD-binding" evidence="4">
    <location>
        <begin position="8"/>
        <end position="341"/>
    </location>
</feature>
<dbReference type="PANTHER" id="PTHR43004:SF19">
    <property type="entry name" value="BINDING MONOOXYGENASE, PUTATIVE (JCVI)-RELATED"/>
    <property type="match status" value="1"/>
</dbReference>
<evidence type="ECO:0000256" key="2">
    <source>
        <dbReference type="ARBA" id="ARBA00022630"/>
    </source>
</evidence>
<dbReference type="Proteomes" id="UP000011083">
    <property type="component" value="Unassembled WGS sequence"/>
</dbReference>
<name>L8HIG9_ACACF</name>
<keyword evidence="6" id="KW-1185">Reference proteome</keyword>
<keyword evidence="5" id="KW-0503">Monooxygenase</keyword>
<sequence length="512" mass="55212">MTEQQQTVDVLVVGGGPVGLMVACELRLAGLSVTVLERRETRTLQSRALTIHGRSLEVLALRGIVDRFTARGRPVPTGIYGALDTRLDFSVFDSTFPYTLFLHQNTTEELLEARARELGVIVRRGQRVIGIDQADASVIVTVAHGSDQQSRLTCQYVVGADGARSVVRQAAGIEFEGLPTTLTAMLGDVVLDSPPTGPVLVISNSAGCLLMVPLGDGVRHRAVVIDHLRTGVPQSEAVTLDELVTAARRVAGRDFGMHDPVWLSRFGNETRLAASYRQGRVLLAGDAAHIHLPIGGQGMNVGLQDAFNLGWKLAAVVRGLAPASLLDSYTAERRAVGQQLYHDTLAQAALITAREPDTMALREEMDQLLRIPEVNRRMAAQITGFGVSYPGPPLDAPLGWTVAPELTGRRLPDMALQLEPGADSTATTVSLYSLFHDAQWVELRFRDGDGDGIGGEGRAAEVPPAFPGWSKRVDVAEVPPQHRHLKQFTAVLIRPDGYFAFVRSSIGPATAQ</sequence>
<evidence type="ECO:0000256" key="1">
    <source>
        <dbReference type="ARBA" id="ARBA00001974"/>
    </source>
</evidence>
<dbReference type="InterPro" id="IPR036188">
    <property type="entry name" value="FAD/NAD-bd_sf"/>
</dbReference>
<evidence type="ECO:0000256" key="3">
    <source>
        <dbReference type="ARBA" id="ARBA00022827"/>
    </source>
</evidence>
<dbReference type="PANTHER" id="PTHR43004">
    <property type="entry name" value="TRK SYSTEM POTASSIUM UPTAKE PROTEIN"/>
    <property type="match status" value="1"/>
</dbReference>
<dbReference type="SUPFAM" id="SSF51905">
    <property type="entry name" value="FAD/NAD(P)-binding domain"/>
    <property type="match status" value="1"/>
</dbReference>
<keyword evidence="2" id="KW-0285">Flavoprotein</keyword>
<dbReference type="GO" id="GO:0071949">
    <property type="term" value="F:FAD binding"/>
    <property type="evidence" value="ECO:0007669"/>
    <property type="project" value="InterPro"/>
</dbReference>
<dbReference type="InterPro" id="IPR002938">
    <property type="entry name" value="FAD-bd"/>
</dbReference>
<dbReference type="Pfam" id="PF21274">
    <property type="entry name" value="Rng_hyd_C"/>
    <property type="match status" value="1"/>
</dbReference>
<evidence type="ECO:0000313" key="6">
    <source>
        <dbReference type="Proteomes" id="UP000011083"/>
    </source>
</evidence>
<dbReference type="KEGG" id="acan:ACA1_006220"/>
<gene>
    <name evidence="5" type="ORF">ACA1_006220</name>
</gene>
<dbReference type="PRINTS" id="PR00420">
    <property type="entry name" value="RNGMNOXGNASE"/>
</dbReference>
<reference evidence="5 6" key="1">
    <citation type="journal article" date="2013" name="Genome Biol.">
        <title>Genome of Acanthamoeba castellanii highlights extensive lateral gene transfer and early evolution of tyrosine kinase signaling.</title>
        <authorList>
            <person name="Clarke M."/>
            <person name="Lohan A.J."/>
            <person name="Liu B."/>
            <person name="Lagkouvardos I."/>
            <person name="Roy S."/>
            <person name="Zafar N."/>
            <person name="Bertelli C."/>
            <person name="Schilde C."/>
            <person name="Kianianmomeni A."/>
            <person name="Burglin T.R."/>
            <person name="Frech C."/>
            <person name="Turcotte B."/>
            <person name="Kopec K.O."/>
            <person name="Synnott J.M."/>
            <person name="Choo C."/>
            <person name="Paponov I."/>
            <person name="Finkler A."/>
            <person name="Soon Heng Tan C."/>
            <person name="Hutchins A.P."/>
            <person name="Weinmeier T."/>
            <person name="Rattei T."/>
            <person name="Chu J.S."/>
            <person name="Gimenez G."/>
            <person name="Irimia M."/>
            <person name="Rigden D.J."/>
            <person name="Fitzpatrick D.A."/>
            <person name="Lorenzo-Morales J."/>
            <person name="Bateman A."/>
            <person name="Chiu C.H."/>
            <person name="Tang P."/>
            <person name="Hegemann P."/>
            <person name="Fromm H."/>
            <person name="Raoult D."/>
            <person name="Greub G."/>
            <person name="Miranda-Saavedra D."/>
            <person name="Chen N."/>
            <person name="Nash P."/>
            <person name="Ginger M.L."/>
            <person name="Horn M."/>
            <person name="Schaap P."/>
            <person name="Caler L."/>
            <person name="Loftus B."/>
        </authorList>
    </citation>
    <scope>NUCLEOTIDE SEQUENCE [LARGE SCALE GENOMIC DNA]</scope>
    <source>
        <strain evidence="5 6">Neff</strain>
    </source>
</reference>
<dbReference type="InterPro" id="IPR050641">
    <property type="entry name" value="RIFMO-like"/>
</dbReference>
<dbReference type="AlphaFoldDB" id="L8HIG9"/>
<dbReference type="Gene3D" id="3.50.50.60">
    <property type="entry name" value="FAD/NAD(P)-binding domain"/>
    <property type="match status" value="1"/>
</dbReference>
<accession>L8HIG9</accession>
<dbReference type="OMA" id="YPQDRHE"/>
<dbReference type="VEuPathDB" id="AmoebaDB:ACA1_006220"/>
<proteinExistence type="predicted"/>
<dbReference type="EMBL" id="KB007817">
    <property type="protein sequence ID" value="ELR24488.1"/>
    <property type="molecule type" value="Genomic_DNA"/>
</dbReference>
<comment type="cofactor">
    <cofactor evidence="1">
        <name>FAD</name>
        <dbReference type="ChEBI" id="CHEBI:57692"/>
    </cofactor>
</comment>